<feature type="transmembrane region" description="Helical" evidence="6">
    <location>
        <begin position="265"/>
        <end position="287"/>
    </location>
</feature>
<dbReference type="InterPro" id="IPR009637">
    <property type="entry name" value="GPR107/GPR108-like"/>
</dbReference>
<dbReference type="PANTHER" id="PTHR21229">
    <property type="entry name" value="LUNG SEVEN TRANSMEMBRANE RECEPTOR"/>
    <property type="match status" value="1"/>
</dbReference>
<keyword evidence="4 6" id="KW-1133">Transmembrane helix</keyword>
<protein>
    <recommendedName>
        <fullName evidence="7">GOST seven transmembrane domain-containing protein</fullName>
    </recommendedName>
</protein>
<feature type="domain" description="GOST seven transmembrane" evidence="7">
    <location>
        <begin position="49"/>
        <end position="292"/>
    </location>
</feature>
<keyword evidence="9" id="KW-1185">Reference proteome</keyword>
<evidence type="ECO:0000256" key="2">
    <source>
        <dbReference type="ARBA" id="ARBA00022692"/>
    </source>
</evidence>
<evidence type="ECO:0000256" key="1">
    <source>
        <dbReference type="ARBA" id="ARBA00004141"/>
    </source>
</evidence>
<feature type="transmembrane region" description="Helical" evidence="6">
    <location>
        <begin position="153"/>
        <end position="171"/>
    </location>
</feature>
<dbReference type="InterPro" id="IPR053937">
    <property type="entry name" value="GOST_TM"/>
</dbReference>
<reference evidence="8 9" key="1">
    <citation type="submission" date="2021-08" db="EMBL/GenBank/DDBJ databases">
        <title>WGS assembly of Ceratopteris richardii.</title>
        <authorList>
            <person name="Marchant D.B."/>
            <person name="Chen G."/>
            <person name="Jenkins J."/>
            <person name="Shu S."/>
            <person name="Leebens-Mack J."/>
            <person name="Grimwood J."/>
            <person name="Schmutz J."/>
            <person name="Soltis P."/>
            <person name="Soltis D."/>
            <person name="Chen Z.-H."/>
        </authorList>
    </citation>
    <scope>NUCLEOTIDE SEQUENCE [LARGE SCALE GENOMIC DNA]</scope>
    <source>
        <strain evidence="8">Whitten #5841</strain>
        <tissue evidence="8">Leaf</tissue>
    </source>
</reference>
<feature type="transmembrane region" description="Helical" evidence="6">
    <location>
        <begin position="183"/>
        <end position="206"/>
    </location>
</feature>
<keyword evidence="2 6" id="KW-0812">Transmembrane</keyword>
<evidence type="ECO:0000256" key="6">
    <source>
        <dbReference type="SAM" id="Phobius"/>
    </source>
</evidence>
<keyword evidence="3" id="KW-0732">Signal</keyword>
<sequence length="349" mass="39323">MPTESVNISRTGFYNVFFVVCDPQLRGLTIEGSTAWKNPTGYLPGSMAPLLQFYGIMSFAYIVLGFIWFLQYLKFWENTSKLQSHITLIIALGMLEMTLWYFEYANFNATGRRAVRITFWPVTFGALKKTLSRLLLLGVSMGYGIVRPNLGGQTVKVVALSITYLLAVEFLDMSQNVGAINDLSGRLLLVLPVAVLDALFILWIFVSLSKILEEVEAQRWLAKLEFYRKLTNTLTVFVLIAVAWIGYEFYFKSSDSFGEGWQKAWIISGFWNILTFVFLSVLCVLLAPSSNPAKFDYIPEATRGLDKEEAVSLNSVVVEQEKATSKSEKKLLSTAVFSLDENSGDEKKE</sequence>
<organism evidence="8 9">
    <name type="scientific">Ceratopteris richardii</name>
    <name type="common">Triangle waterfern</name>
    <dbReference type="NCBI Taxonomy" id="49495"/>
    <lineage>
        <taxon>Eukaryota</taxon>
        <taxon>Viridiplantae</taxon>
        <taxon>Streptophyta</taxon>
        <taxon>Embryophyta</taxon>
        <taxon>Tracheophyta</taxon>
        <taxon>Polypodiopsida</taxon>
        <taxon>Polypodiidae</taxon>
        <taxon>Polypodiales</taxon>
        <taxon>Pteridineae</taxon>
        <taxon>Pteridaceae</taxon>
        <taxon>Parkerioideae</taxon>
        <taxon>Ceratopteris</taxon>
    </lineage>
</organism>
<evidence type="ECO:0000259" key="7">
    <source>
        <dbReference type="Pfam" id="PF06814"/>
    </source>
</evidence>
<gene>
    <name evidence="8" type="ORF">KP509_27G067300</name>
</gene>
<evidence type="ECO:0000256" key="3">
    <source>
        <dbReference type="ARBA" id="ARBA00022729"/>
    </source>
</evidence>
<dbReference type="Proteomes" id="UP000825935">
    <property type="component" value="Chromosome 27"/>
</dbReference>
<dbReference type="Pfam" id="PF06814">
    <property type="entry name" value="GOST_TM"/>
    <property type="match status" value="1"/>
</dbReference>
<evidence type="ECO:0000313" key="8">
    <source>
        <dbReference type="EMBL" id="KAH7295820.1"/>
    </source>
</evidence>
<dbReference type="EMBL" id="CM035432">
    <property type="protein sequence ID" value="KAH7295820.1"/>
    <property type="molecule type" value="Genomic_DNA"/>
</dbReference>
<evidence type="ECO:0000256" key="4">
    <source>
        <dbReference type="ARBA" id="ARBA00022989"/>
    </source>
</evidence>
<dbReference type="GO" id="GO:0005794">
    <property type="term" value="C:Golgi apparatus"/>
    <property type="evidence" value="ECO:0007669"/>
    <property type="project" value="TreeGrafter"/>
</dbReference>
<dbReference type="GO" id="GO:0016020">
    <property type="term" value="C:membrane"/>
    <property type="evidence" value="ECO:0007669"/>
    <property type="project" value="UniProtKB-SubCell"/>
</dbReference>
<feature type="transmembrane region" description="Helical" evidence="6">
    <location>
        <begin position="226"/>
        <end position="245"/>
    </location>
</feature>
<feature type="transmembrane region" description="Helical" evidence="6">
    <location>
        <begin position="51"/>
        <end position="70"/>
    </location>
</feature>
<keyword evidence="5 6" id="KW-0472">Membrane</keyword>
<dbReference type="AlphaFoldDB" id="A0A8T2RIN5"/>
<comment type="caution">
    <text evidence="8">The sequence shown here is derived from an EMBL/GenBank/DDBJ whole genome shotgun (WGS) entry which is preliminary data.</text>
</comment>
<name>A0A8T2RIN5_CERRI</name>
<accession>A0A8T2RIN5</accession>
<comment type="subcellular location">
    <subcellularLocation>
        <location evidence="1">Membrane</location>
        <topology evidence="1">Multi-pass membrane protein</topology>
    </subcellularLocation>
</comment>
<dbReference type="OrthoDB" id="19932at2759"/>
<proteinExistence type="predicted"/>
<feature type="transmembrane region" description="Helical" evidence="6">
    <location>
        <begin position="82"/>
        <end position="102"/>
    </location>
</feature>
<evidence type="ECO:0000256" key="5">
    <source>
        <dbReference type="ARBA" id="ARBA00023136"/>
    </source>
</evidence>
<dbReference type="PANTHER" id="PTHR21229:SF1">
    <property type="entry name" value="GH17801P"/>
    <property type="match status" value="1"/>
</dbReference>
<evidence type="ECO:0000313" key="9">
    <source>
        <dbReference type="Proteomes" id="UP000825935"/>
    </source>
</evidence>